<organism evidence="5 6">
    <name type="scientific">Clostridium saudiense</name>
    <dbReference type="NCBI Taxonomy" id="1414720"/>
    <lineage>
        <taxon>Bacteria</taxon>
        <taxon>Bacillati</taxon>
        <taxon>Bacillota</taxon>
        <taxon>Clostridia</taxon>
        <taxon>Eubacteriales</taxon>
        <taxon>Clostridiaceae</taxon>
        <taxon>Clostridium</taxon>
    </lineage>
</organism>
<keyword evidence="2" id="KW-0238">DNA-binding</keyword>
<gene>
    <name evidence="5" type="ORF">H6A19_05840</name>
</gene>
<dbReference type="InterPro" id="IPR036390">
    <property type="entry name" value="WH_DNA-bd_sf"/>
</dbReference>
<dbReference type="Pfam" id="PF12840">
    <property type="entry name" value="HTH_20"/>
    <property type="match status" value="1"/>
</dbReference>
<protein>
    <submittedName>
        <fullName evidence="5">Helix-turn-helix domain-containing protein</fullName>
    </submittedName>
</protein>
<name>A0ABS2FF74_9CLOT</name>
<keyword evidence="3" id="KW-0804">Transcription</keyword>
<evidence type="ECO:0000313" key="6">
    <source>
        <dbReference type="Proteomes" id="UP000767334"/>
    </source>
</evidence>
<evidence type="ECO:0000256" key="3">
    <source>
        <dbReference type="ARBA" id="ARBA00023163"/>
    </source>
</evidence>
<dbReference type="InterPro" id="IPR036388">
    <property type="entry name" value="WH-like_DNA-bd_sf"/>
</dbReference>
<evidence type="ECO:0000313" key="5">
    <source>
        <dbReference type="EMBL" id="MBM6818859.1"/>
    </source>
</evidence>
<dbReference type="InterPro" id="IPR051081">
    <property type="entry name" value="HTH_MetalResp_TranReg"/>
</dbReference>
<dbReference type="Proteomes" id="UP000767334">
    <property type="component" value="Unassembled WGS sequence"/>
</dbReference>
<comment type="caution">
    <text evidence="5">The sequence shown here is derived from an EMBL/GenBank/DDBJ whole genome shotgun (WGS) entry which is preliminary data.</text>
</comment>
<dbReference type="Gene3D" id="1.10.10.10">
    <property type="entry name" value="Winged helix-like DNA-binding domain superfamily/Winged helix DNA-binding domain"/>
    <property type="match status" value="1"/>
</dbReference>
<dbReference type="PANTHER" id="PTHR33154:SF33">
    <property type="entry name" value="TRANSCRIPTIONAL REPRESSOR SDPR"/>
    <property type="match status" value="1"/>
</dbReference>
<evidence type="ECO:0000256" key="2">
    <source>
        <dbReference type="ARBA" id="ARBA00023125"/>
    </source>
</evidence>
<evidence type="ECO:0000256" key="1">
    <source>
        <dbReference type="ARBA" id="ARBA00023015"/>
    </source>
</evidence>
<keyword evidence="6" id="KW-1185">Reference proteome</keyword>
<dbReference type="RefSeq" id="WP_148323480.1">
    <property type="nucleotide sequence ID" value="NZ_JACJLL010000025.1"/>
</dbReference>
<accession>A0ABS2FF74</accession>
<proteinExistence type="predicted"/>
<dbReference type="PROSITE" id="PS50987">
    <property type="entry name" value="HTH_ARSR_2"/>
    <property type="match status" value="1"/>
</dbReference>
<feature type="domain" description="HTH arsR-type" evidence="4">
    <location>
        <begin position="7"/>
        <end position="101"/>
    </location>
</feature>
<dbReference type="SUPFAM" id="SSF46785">
    <property type="entry name" value="Winged helix' DNA-binding domain"/>
    <property type="match status" value="1"/>
</dbReference>
<sequence>MLKEIELSYSDKNEMLSVIKALANEARINILQLLDRGCLNVNEIAEALDLPVSTTALNIKILEEAGLVLTELQPGIRGSMKVSSKACSNIIINLNDSINTLSENCVYINMPIGNYSDCCILPSCGLVSEKGSIGRFDKPSSFYYPEKVNAQLLWFYNGYIEYKFPYEELKNKDINMLEISIEMCSEAPHYKNDWPSDITMWINDIEVGTWTSPGDFGGRRGRNNPQWWPDTINQYGLLKYWRIKENGTYINDVKLSDKKISDFNITNNDFISVKIGIKENAKNIGGISIFGKSFGDYPQDIIMKIEYAKK</sequence>
<dbReference type="PANTHER" id="PTHR33154">
    <property type="entry name" value="TRANSCRIPTIONAL REGULATOR, ARSR FAMILY"/>
    <property type="match status" value="1"/>
</dbReference>
<reference evidence="5 6" key="1">
    <citation type="journal article" date="2021" name="Sci. Rep.">
        <title>The distribution of antibiotic resistance genes in chicken gut microbiota commensals.</title>
        <authorList>
            <person name="Juricova H."/>
            <person name="Matiasovicova J."/>
            <person name="Kubasova T."/>
            <person name="Cejkova D."/>
            <person name="Rychlik I."/>
        </authorList>
    </citation>
    <scope>NUCLEOTIDE SEQUENCE [LARGE SCALE GENOMIC DNA]</scope>
    <source>
        <strain evidence="5 6">An435</strain>
    </source>
</reference>
<dbReference type="InterPro" id="IPR001845">
    <property type="entry name" value="HTH_ArsR_DNA-bd_dom"/>
</dbReference>
<dbReference type="CDD" id="cd00090">
    <property type="entry name" value="HTH_ARSR"/>
    <property type="match status" value="1"/>
</dbReference>
<keyword evidence="1" id="KW-0805">Transcription regulation</keyword>
<evidence type="ECO:0000259" key="4">
    <source>
        <dbReference type="PROSITE" id="PS50987"/>
    </source>
</evidence>
<dbReference type="SMART" id="SM00418">
    <property type="entry name" value="HTH_ARSR"/>
    <property type="match status" value="1"/>
</dbReference>
<dbReference type="InterPro" id="IPR011991">
    <property type="entry name" value="ArsR-like_HTH"/>
</dbReference>
<dbReference type="EMBL" id="JACJLL010000025">
    <property type="protein sequence ID" value="MBM6818859.1"/>
    <property type="molecule type" value="Genomic_DNA"/>
</dbReference>